<keyword evidence="7 15" id="KW-0547">Nucleotide-binding</keyword>
<feature type="transmembrane region" description="Helical" evidence="15">
    <location>
        <begin position="109"/>
        <end position="131"/>
    </location>
</feature>
<dbReference type="GO" id="GO:0004176">
    <property type="term" value="F:ATP-dependent peptidase activity"/>
    <property type="evidence" value="ECO:0007669"/>
    <property type="project" value="InterPro"/>
</dbReference>
<dbReference type="FunFam" id="1.20.58.760:FF:000001">
    <property type="entry name" value="ATP-dependent zinc metalloprotease FtsH"/>
    <property type="match status" value="1"/>
</dbReference>
<keyword evidence="12 15" id="KW-0482">Metalloprotease</keyword>
<accession>A0A7C9PP87</accession>
<comment type="caution">
    <text evidence="19">The sequence shown here is derived from an EMBL/GenBank/DDBJ whole genome shotgun (WGS) entry which is preliminary data.</text>
</comment>
<dbReference type="FunFam" id="1.10.8.60:FF:000001">
    <property type="entry name" value="ATP-dependent zinc metalloprotease FtsH"/>
    <property type="match status" value="1"/>
</dbReference>
<keyword evidence="3 15" id="KW-1003">Cell membrane</keyword>
<dbReference type="GO" id="GO:0006508">
    <property type="term" value="P:proteolysis"/>
    <property type="evidence" value="ECO:0007669"/>
    <property type="project" value="UniProtKB-KW"/>
</dbReference>
<evidence type="ECO:0000313" key="19">
    <source>
        <dbReference type="EMBL" id="NEM91991.1"/>
    </source>
</evidence>
<dbReference type="InterPro" id="IPR003960">
    <property type="entry name" value="ATPase_AAA_CS"/>
</dbReference>
<keyword evidence="11 15" id="KW-1133">Transmembrane helix</keyword>
<keyword evidence="6 15" id="KW-0479">Metal-binding</keyword>
<comment type="cofactor">
    <cofactor evidence="15">
        <name>Zn(2+)</name>
        <dbReference type="ChEBI" id="CHEBI:29105"/>
    </cofactor>
    <text evidence="15">Binds 1 zinc ion per subunit.</text>
</comment>
<evidence type="ECO:0000256" key="3">
    <source>
        <dbReference type="ARBA" id="ARBA00022475"/>
    </source>
</evidence>
<dbReference type="SUPFAM" id="SSF140990">
    <property type="entry name" value="FtsH protease domain-like"/>
    <property type="match status" value="1"/>
</dbReference>
<dbReference type="NCBIfam" id="TIGR01241">
    <property type="entry name" value="FtsH_fam"/>
    <property type="match status" value="1"/>
</dbReference>
<dbReference type="InterPro" id="IPR011546">
    <property type="entry name" value="Pept_M41_FtsH_extracell"/>
</dbReference>
<dbReference type="SMART" id="SM00382">
    <property type="entry name" value="AAA"/>
    <property type="match status" value="1"/>
</dbReference>
<dbReference type="InterPro" id="IPR003593">
    <property type="entry name" value="AAA+_ATPase"/>
</dbReference>
<evidence type="ECO:0000256" key="4">
    <source>
        <dbReference type="ARBA" id="ARBA00022670"/>
    </source>
</evidence>
<evidence type="ECO:0000256" key="11">
    <source>
        <dbReference type="ARBA" id="ARBA00022989"/>
    </source>
</evidence>
<feature type="active site" evidence="15">
    <location>
        <position position="425"/>
    </location>
</feature>
<comment type="subunit">
    <text evidence="15">Homohexamer.</text>
</comment>
<dbReference type="Pfam" id="PF00004">
    <property type="entry name" value="AAA"/>
    <property type="match status" value="1"/>
</dbReference>
<keyword evidence="10 15" id="KW-0067">ATP-binding</keyword>
<feature type="binding site" evidence="15">
    <location>
        <position position="428"/>
    </location>
    <ligand>
        <name>Zn(2+)</name>
        <dbReference type="ChEBI" id="CHEBI:29105"/>
        <note>catalytic</note>
    </ligand>
</feature>
<dbReference type="Pfam" id="PF06480">
    <property type="entry name" value="FtsH_ext"/>
    <property type="match status" value="1"/>
</dbReference>
<dbReference type="InterPro" id="IPR027417">
    <property type="entry name" value="P-loop_NTPase"/>
</dbReference>
<feature type="binding site" evidence="15">
    <location>
        <position position="500"/>
    </location>
    <ligand>
        <name>Zn(2+)</name>
        <dbReference type="ChEBI" id="CHEBI:29105"/>
        <note>catalytic</note>
    </ligand>
</feature>
<evidence type="ECO:0000256" key="2">
    <source>
        <dbReference type="ARBA" id="ARBA00010044"/>
    </source>
</evidence>
<dbReference type="GO" id="GO:0005524">
    <property type="term" value="F:ATP binding"/>
    <property type="evidence" value="ECO:0007669"/>
    <property type="project" value="UniProtKB-UniRule"/>
</dbReference>
<feature type="compositionally biased region" description="Basic residues" evidence="17">
    <location>
        <begin position="651"/>
        <end position="660"/>
    </location>
</feature>
<dbReference type="Gene3D" id="1.20.58.760">
    <property type="entry name" value="Peptidase M41"/>
    <property type="match status" value="1"/>
</dbReference>
<evidence type="ECO:0000256" key="12">
    <source>
        <dbReference type="ARBA" id="ARBA00023049"/>
    </source>
</evidence>
<name>A0A7C9PP87_9MICO</name>
<dbReference type="Proteomes" id="UP000479756">
    <property type="component" value="Unassembled WGS sequence"/>
</dbReference>
<dbReference type="EMBL" id="JAAGWZ010000003">
    <property type="protein sequence ID" value="NEM91991.1"/>
    <property type="molecule type" value="Genomic_DNA"/>
</dbReference>
<dbReference type="InterPro" id="IPR037219">
    <property type="entry name" value="Peptidase_M41-like"/>
</dbReference>
<keyword evidence="13 15" id="KW-0472">Membrane</keyword>
<dbReference type="SUPFAM" id="SSF52540">
    <property type="entry name" value="P-loop containing nucleoside triphosphate hydrolases"/>
    <property type="match status" value="1"/>
</dbReference>
<gene>
    <name evidence="15" type="primary">ftsH</name>
    <name evidence="19" type="ORF">G3T37_11570</name>
</gene>
<evidence type="ECO:0000313" key="20">
    <source>
        <dbReference type="Proteomes" id="UP000479756"/>
    </source>
</evidence>
<dbReference type="GO" id="GO:0016887">
    <property type="term" value="F:ATP hydrolysis activity"/>
    <property type="evidence" value="ECO:0007669"/>
    <property type="project" value="UniProtKB-UniRule"/>
</dbReference>
<dbReference type="InterPro" id="IPR000642">
    <property type="entry name" value="Peptidase_M41"/>
</dbReference>
<dbReference type="GO" id="GO:0005886">
    <property type="term" value="C:plasma membrane"/>
    <property type="evidence" value="ECO:0007669"/>
    <property type="project" value="UniProtKB-SubCell"/>
</dbReference>
<keyword evidence="20" id="KW-1185">Reference proteome</keyword>
<dbReference type="PANTHER" id="PTHR23076:SF97">
    <property type="entry name" value="ATP-DEPENDENT ZINC METALLOPROTEASE YME1L1"/>
    <property type="match status" value="1"/>
</dbReference>
<evidence type="ECO:0000256" key="7">
    <source>
        <dbReference type="ARBA" id="ARBA00022741"/>
    </source>
</evidence>
<comment type="similarity">
    <text evidence="2 15">In the C-terminal section; belongs to the peptidase M41 family.</text>
</comment>
<feature type="binding site" evidence="15">
    <location>
        <position position="424"/>
    </location>
    <ligand>
        <name>Zn(2+)</name>
        <dbReference type="ChEBI" id="CHEBI:29105"/>
        <note>catalytic</note>
    </ligand>
</feature>
<dbReference type="PROSITE" id="PS00674">
    <property type="entry name" value="AAA"/>
    <property type="match status" value="1"/>
</dbReference>
<dbReference type="EC" id="3.4.24.-" evidence="15"/>
<feature type="domain" description="AAA+ ATPase" evidence="18">
    <location>
        <begin position="194"/>
        <end position="333"/>
    </location>
</feature>
<dbReference type="FunFam" id="3.40.50.300:FF:000001">
    <property type="entry name" value="ATP-dependent zinc metalloprotease FtsH"/>
    <property type="match status" value="1"/>
</dbReference>
<proteinExistence type="inferred from homology"/>
<keyword evidence="5 15" id="KW-0812">Transmembrane</keyword>
<dbReference type="Pfam" id="PF01434">
    <property type="entry name" value="Peptidase_M41"/>
    <property type="match status" value="1"/>
</dbReference>
<sequence length="667" mass="72171">MDFKRLFRGPLTWVVLAVIAVWIGISIFQVNGFRDITTEQGLQLLKGNTVETAKISGGDQRVALTLSQPDGNFGTQVQFNYVTAREADVVAAVDASGAKFNDEVPQANFLSSTLGIIVPFLIVGGLFYFLFMRMQGGGNRVMQFGKSKARLIGKDAAKVTFADVAGADEAIEELEEIKDFLKDPARFQAVGARIPKGVLLYGPPGTGKTLLARAVAGEAGVPFYSISGSDFVEMFVGVGASRVRDLFTQAKENSPAIIFVDEIDAVGRHRGAGIGGGNDEREQTLNQLLVEMDGFDVKTNVILIAATNRPDVLDPALLRPGRFDRQIGVDAPDLKGRQRILEVHGRGKPLAAGVNLEVLARKTPGFTGADLANVLNEAALLTARSNAQLIDNRALDEAVDRVMAGPQRRSRIMADKEKLITAYHEGGHALAAAAMRHTDPVTKVTILPRGRALGYTMVLPIEDKYSVTRNELLDQLAYAMGGRVAEEIVFHDPTTGASNDIEKATSIARRMVTEYGMSAKVGSVKLGSGNSEPFMGREMGAARDYSENIAETVDAEVRLLIEQAHTEAWEVINDNRETLDKLATELLEKETLDHDQLAEIFKDVKKLPERPQWLSSTKRPLSDLPPVLVPSKAPIDAGVVDGGVQSDTPSKPKRTPRPRKSPGIATA</sequence>
<dbReference type="PANTHER" id="PTHR23076">
    <property type="entry name" value="METALLOPROTEASE M41 FTSH"/>
    <property type="match status" value="1"/>
</dbReference>
<feature type="region of interest" description="Disordered" evidence="17">
    <location>
        <begin position="615"/>
        <end position="667"/>
    </location>
</feature>
<dbReference type="Pfam" id="PF17862">
    <property type="entry name" value="AAA_lid_3"/>
    <property type="match status" value="1"/>
</dbReference>
<dbReference type="Gene3D" id="1.10.8.60">
    <property type="match status" value="1"/>
</dbReference>
<evidence type="ECO:0000256" key="17">
    <source>
        <dbReference type="SAM" id="MobiDB-lite"/>
    </source>
</evidence>
<protein>
    <recommendedName>
        <fullName evidence="15">ATP-dependent zinc metalloprotease FtsH</fullName>
        <ecNumber evidence="15">3.4.24.-</ecNumber>
    </recommendedName>
</protein>
<dbReference type="InterPro" id="IPR003959">
    <property type="entry name" value="ATPase_AAA_core"/>
</dbReference>
<dbReference type="AlphaFoldDB" id="A0A7C9PP87"/>
<dbReference type="InterPro" id="IPR041569">
    <property type="entry name" value="AAA_lid_3"/>
</dbReference>
<keyword evidence="8 15" id="KW-0378">Hydrolase</keyword>
<dbReference type="Gene3D" id="3.40.50.300">
    <property type="entry name" value="P-loop containing nucleotide triphosphate hydrolases"/>
    <property type="match status" value="1"/>
</dbReference>
<evidence type="ECO:0000256" key="10">
    <source>
        <dbReference type="ARBA" id="ARBA00022840"/>
    </source>
</evidence>
<reference evidence="19 20" key="1">
    <citation type="journal article" date="2014" name="Int. J. Syst. Evol. Microbiol.">
        <title>Description of Galbitalea soli gen. nov., sp. nov., and Frondihabitans sucicola sp. nov.</title>
        <authorList>
            <person name="Kim S.J."/>
            <person name="Lim J.M."/>
            <person name="Ahn J.H."/>
            <person name="Weon H.Y."/>
            <person name="Hamada M."/>
            <person name="Suzuki K."/>
            <person name="Ahn T.Y."/>
            <person name="Kwon S.W."/>
        </authorList>
    </citation>
    <scope>NUCLEOTIDE SEQUENCE [LARGE SCALE GENOMIC DNA]</scope>
    <source>
        <strain evidence="19 20">NBRC 108727</strain>
    </source>
</reference>
<evidence type="ECO:0000256" key="1">
    <source>
        <dbReference type="ARBA" id="ARBA00004370"/>
    </source>
</evidence>
<dbReference type="RefSeq" id="WP_163474049.1">
    <property type="nucleotide sequence ID" value="NZ_JAAGWZ010000003.1"/>
</dbReference>
<dbReference type="CDD" id="cd19501">
    <property type="entry name" value="RecA-like_FtsH"/>
    <property type="match status" value="1"/>
</dbReference>
<evidence type="ECO:0000256" key="15">
    <source>
        <dbReference type="HAMAP-Rule" id="MF_01458"/>
    </source>
</evidence>
<dbReference type="GO" id="GO:0008270">
    <property type="term" value="F:zinc ion binding"/>
    <property type="evidence" value="ECO:0007669"/>
    <property type="project" value="UniProtKB-UniRule"/>
</dbReference>
<evidence type="ECO:0000256" key="6">
    <source>
        <dbReference type="ARBA" id="ARBA00022723"/>
    </source>
</evidence>
<dbReference type="GO" id="GO:0004222">
    <property type="term" value="F:metalloendopeptidase activity"/>
    <property type="evidence" value="ECO:0007669"/>
    <property type="project" value="InterPro"/>
</dbReference>
<dbReference type="HAMAP" id="MF_01458">
    <property type="entry name" value="FtsH"/>
    <property type="match status" value="1"/>
</dbReference>
<dbReference type="GO" id="GO:0030163">
    <property type="term" value="P:protein catabolic process"/>
    <property type="evidence" value="ECO:0007669"/>
    <property type="project" value="UniProtKB-UniRule"/>
</dbReference>
<feature type="binding site" evidence="15">
    <location>
        <begin position="202"/>
        <end position="209"/>
    </location>
    <ligand>
        <name>ATP</name>
        <dbReference type="ChEBI" id="CHEBI:30616"/>
    </ligand>
</feature>
<comment type="function">
    <text evidence="15">Acts as a processive, ATP-dependent zinc metallopeptidase for both cytoplasmic and membrane proteins. Plays a role in the quality control of integral membrane proteins.</text>
</comment>
<keyword evidence="4 15" id="KW-0645">Protease</keyword>
<evidence type="ECO:0000256" key="13">
    <source>
        <dbReference type="ARBA" id="ARBA00023136"/>
    </source>
</evidence>
<organism evidence="19 20">
    <name type="scientific">Galbitalea soli</name>
    <dbReference type="NCBI Taxonomy" id="1268042"/>
    <lineage>
        <taxon>Bacteria</taxon>
        <taxon>Bacillati</taxon>
        <taxon>Actinomycetota</taxon>
        <taxon>Actinomycetes</taxon>
        <taxon>Micrococcales</taxon>
        <taxon>Microbacteriaceae</taxon>
        <taxon>Galbitalea</taxon>
    </lineage>
</organism>
<evidence type="ECO:0000256" key="5">
    <source>
        <dbReference type="ARBA" id="ARBA00022692"/>
    </source>
</evidence>
<evidence type="ECO:0000256" key="16">
    <source>
        <dbReference type="RuleBase" id="RU003651"/>
    </source>
</evidence>
<keyword evidence="9 15" id="KW-0862">Zinc</keyword>
<evidence type="ECO:0000256" key="14">
    <source>
        <dbReference type="ARBA" id="ARBA00061570"/>
    </source>
</evidence>
<comment type="similarity">
    <text evidence="14 15">In the central section; belongs to the AAA ATPase family.</text>
</comment>
<dbReference type="InterPro" id="IPR005936">
    <property type="entry name" value="FtsH"/>
</dbReference>
<comment type="subcellular location">
    <subcellularLocation>
        <location evidence="15">Cell membrane</location>
        <topology evidence="15">Multi-pass membrane protein</topology>
        <orientation evidence="15">Cytoplasmic side</orientation>
    </subcellularLocation>
    <subcellularLocation>
        <location evidence="1">Membrane</location>
    </subcellularLocation>
</comment>
<evidence type="ECO:0000256" key="8">
    <source>
        <dbReference type="ARBA" id="ARBA00022801"/>
    </source>
</evidence>
<comment type="similarity">
    <text evidence="16">Belongs to the AAA ATPase family.</text>
</comment>
<feature type="compositionally biased region" description="Low complexity" evidence="17">
    <location>
        <begin position="622"/>
        <end position="631"/>
    </location>
</feature>
<feature type="transmembrane region" description="Helical" evidence="15">
    <location>
        <begin position="12"/>
        <end position="30"/>
    </location>
</feature>
<evidence type="ECO:0000256" key="9">
    <source>
        <dbReference type="ARBA" id="ARBA00022833"/>
    </source>
</evidence>
<evidence type="ECO:0000259" key="18">
    <source>
        <dbReference type="SMART" id="SM00382"/>
    </source>
</evidence>